<gene>
    <name evidence="5" type="ORF">SAMN04489859_1002149</name>
</gene>
<dbReference type="InterPro" id="IPR000524">
    <property type="entry name" value="Tscrpt_reg_HTH_GntR"/>
</dbReference>
<dbReference type="PANTHER" id="PTHR43537">
    <property type="entry name" value="TRANSCRIPTIONAL REGULATOR, GNTR FAMILY"/>
    <property type="match status" value="1"/>
</dbReference>
<dbReference type="SUPFAM" id="SSF48008">
    <property type="entry name" value="GntR ligand-binding domain-like"/>
    <property type="match status" value="1"/>
</dbReference>
<dbReference type="AlphaFoldDB" id="A0A1H8ELT1"/>
<dbReference type="SMART" id="SM00895">
    <property type="entry name" value="FCD"/>
    <property type="match status" value="1"/>
</dbReference>
<dbReference type="InterPro" id="IPR008920">
    <property type="entry name" value="TF_FadR/GntR_C"/>
</dbReference>
<dbReference type="Gene3D" id="1.20.120.530">
    <property type="entry name" value="GntR ligand-binding domain-like"/>
    <property type="match status" value="1"/>
</dbReference>
<dbReference type="GO" id="GO:0003700">
    <property type="term" value="F:DNA-binding transcription factor activity"/>
    <property type="evidence" value="ECO:0007669"/>
    <property type="project" value="InterPro"/>
</dbReference>
<evidence type="ECO:0000259" key="4">
    <source>
        <dbReference type="PROSITE" id="PS50949"/>
    </source>
</evidence>
<dbReference type="GO" id="GO:0003677">
    <property type="term" value="F:DNA binding"/>
    <property type="evidence" value="ECO:0007669"/>
    <property type="project" value="UniProtKB-KW"/>
</dbReference>
<dbReference type="EMBL" id="FODE01000002">
    <property type="protein sequence ID" value="SEN20433.1"/>
    <property type="molecule type" value="Genomic_DNA"/>
</dbReference>
<dbReference type="SMART" id="SM00345">
    <property type="entry name" value="HTH_GNTR"/>
    <property type="match status" value="2"/>
</dbReference>
<evidence type="ECO:0000313" key="5">
    <source>
        <dbReference type="EMBL" id="SEN20433.1"/>
    </source>
</evidence>
<keyword evidence="3" id="KW-0804">Transcription</keyword>
<keyword evidence="2 5" id="KW-0238">DNA-binding</keyword>
<keyword evidence="6" id="KW-1185">Reference proteome</keyword>
<dbReference type="PROSITE" id="PS50949">
    <property type="entry name" value="HTH_GNTR"/>
    <property type="match status" value="1"/>
</dbReference>
<evidence type="ECO:0000256" key="1">
    <source>
        <dbReference type="ARBA" id="ARBA00023015"/>
    </source>
</evidence>
<dbReference type="SUPFAM" id="SSF46785">
    <property type="entry name" value="Winged helix' DNA-binding domain"/>
    <property type="match status" value="1"/>
</dbReference>
<dbReference type="CDD" id="cd07377">
    <property type="entry name" value="WHTH_GntR"/>
    <property type="match status" value="1"/>
</dbReference>
<protein>
    <submittedName>
        <fullName evidence="5">DNA-binding transcriptional regulator, GntR family</fullName>
    </submittedName>
</protein>
<name>A0A1H8ELT1_9RHOB</name>
<evidence type="ECO:0000256" key="3">
    <source>
        <dbReference type="ARBA" id="ARBA00023163"/>
    </source>
</evidence>
<evidence type="ECO:0000313" key="6">
    <source>
        <dbReference type="Proteomes" id="UP000199054"/>
    </source>
</evidence>
<evidence type="ECO:0000256" key="2">
    <source>
        <dbReference type="ARBA" id="ARBA00023125"/>
    </source>
</evidence>
<accession>A0A1H8ELT1</accession>
<dbReference type="Pfam" id="PF00392">
    <property type="entry name" value="GntR"/>
    <property type="match status" value="1"/>
</dbReference>
<feature type="domain" description="HTH gntR-type" evidence="4">
    <location>
        <begin position="8"/>
        <end position="75"/>
    </location>
</feature>
<dbReference type="Proteomes" id="UP000199054">
    <property type="component" value="Unassembled WGS sequence"/>
</dbReference>
<dbReference type="InterPro" id="IPR036388">
    <property type="entry name" value="WH-like_DNA-bd_sf"/>
</dbReference>
<dbReference type="InterPro" id="IPR036390">
    <property type="entry name" value="WH_DNA-bd_sf"/>
</dbReference>
<keyword evidence="1" id="KW-0805">Transcription regulation</keyword>
<organism evidence="5 6">
    <name type="scientific">Paracoccus alcaliphilus</name>
    <dbReference type="NCBI Taxonomy" id="34002"/>
    <lineage>
        <taxon>Bacteria</taxon>
        <taxon>Pseudomonadati</taxon>
        <taxon>Pseudomonadota</taxon>
        <taxon>Alphaproteobacteria</taxon>
        <taxon>Rhodobacterales</taxon>
        <taxon>Paracoccaceae</taxon>
        <taxon>Paracoccus</taxon>
    </lineage>
</organism>
<dbReference type="STRING" id="34002.SAMN04489859_1002149"/>
<dbReference type="Gene3D" id="1.10.10.10">
    <property type="entry name" value="Winged helix-like DNA-binding domain superfamily/Winged helix DNA-binding domain"/>
    <property type="match status" value="1"/>
</dbReference>
<sequence length="299" mass="32920">MTTSSKRSRMGPRLAEEIAAQIDSMQLPDGAHLRTTELAARLGVSRWPVEQALKALLAAGRVTHQPNRGYFVAGTADPAQPAAVHDPVHKAYLALAALLVKGAIGPQVSEQELRERLGLTRRQTTDLMARLAHEGIAEKRAGYGWNFIPELTQPGALAQTYQLRMILEPASLRLPGYQLDRAAIARLRRVENDLLAGGIDRLAPDALYARATQFHETLISGSGNPFLVQTLVRVNRVRRLLTYQSMQDRARYYVQSREHLAILDAIEAGQPETAAELMERHLANVTSSMAALGLLDKAR</sequence>
<proteinExistence type="predicted"/>
<reference evidence="5 6" key="1">
    <citation type="submission" date="2016-10" db="EMBL/GenBank/DDBJ databases">
        <authorList>
            <person name="de Groot N.N."/>
        </authorList>
    </citation>
    <scope>NUCLEOTIDE SEQUENCE [LARGE SCALE GENOMIC DNA]</scope>
    <source>
        <strain evidence="5 6">DSM 8512</strain>
    </source>
</reference>
<dbReference type="PANTHER" id="PTHR43537:SF45">
    <property type="entry name" value="GNTR FAMILY REGULATORY PROTEIN"/>
    <property type="match status" value="1"/>
</dbReference>
<dbReference type="InterPro" id="IPR011711">
    <property type="entry name" value="GntR_C"/>
</dbReference>
<dbReference type="Pfam" id="PF07729">
    <property type="entry name" value="FCD"/>
    <property type="match status" value="1"/>
</dbReference>